<dbReference type="EMBL" id="NPDV01000008">
    <property type="protein sequence ID" value="PJZ53188.1"/>
    <property type="molecule type" value="Genomic_DNA"/>
</dbReference>
<dbReference type="EMBL" id="NPDU01000001">
    <property type="protein sequence ID" value="PJZ64003.1"/>
    <property type="molecule type" value="Genomic_DNA"/>
</dbReference>
<keyword evidence="1" id="KW-0472">Membrane</keyword>
<evidence type="ECO:0000313" key="2">
    <source>
        <dbReference type="EMBL" id="PJZ53188.1"/>
    </source>
</evidence>
<feature type="transmembrane region" description="Helical" evidence="1">
    <location>
        <begin position="35"/>
        <end position="56"/>
    </location>
</feature>
<evidence type="ECO:0000313" key="4">
    <source>
        <dbReference type="Proteomes" id="UP000232149"/>
    </source>
</evidence>
<name>A0A2M9YNS3_9LEPT</name>
<comment type="caution">
    <text evidence="2">The sequence shown here is derived from an EMBL/GenBank/DDBJ whole genome shotgun (WGS) entry which is preliminary data.</text>
</comment>
<dbReference type="Proteomes" id="UP000232188">
    <property type="component" value="Unassembled WGS sequence"/>
</dbReference>
<evidence type="ECO:0000256" key="1">
    <source>
        <dbReference type="SAM" id="Phobius"/>
    </source>
</evidence>
<dbReference type="AlphaFoldDB" id="A0A2M9YNS3"/>
<gene>
    <name evidence="3" type="ORF">CH376_00850</name>
    <name evidence="2" type="ORF">CH380_10260</name>
</gene>
<dbReference type="Proteomes" id="UP000232149">
    <property type="component" value="Unassembled WGS sequence"/>
</dbReference>
<reference evidence="4 5" key="1">
    <citation type="submission" date="2017-07" db="EMBL/GenBank/DDBJ databases">
        <title>Leptospira spp. isolated from tropical soils.</title>
        <authorList>
            <person name="Thibeaux R."/>
            <person name="Iraola G."/>
            <person name="Ferres I."/>
            <person name="Bierque E."/>
            <person name="Girault D."/>
            <person name="Soupe-Gilbert M.-E."/>
            <person name="Picardeau M."/>
            <person name="Goarant C."/>
        </authorList>
    </citation>
    <scope>NUCLEOTIDE SEQUENCE [LARGE SCALE GENOMIC DNA]</scope>
    <source>
        <strain evidence="2 5">FH2-B-C1</strain>
        <strain evidence="3 4">FH2-B-D1</strain>
    </source>
</reference>
<sequence length="70" mass="8445">MLCRTVDTDSRIRFRAVSHFFRKLKKRSRIRFDAAILKSFSAYVGWIPFILFVDIFSNEFENHVSLHFIF</sequence>
<evidence type="ECO:0000313" key="3">
    <source>
        <dbReference type="EMBL" id="PJZ64003.1"/>
    </source>
</evidence>
<proteinExistence type="predicted"/>
<accession>A0A2M9YNS3</accession>
<keyword evidence="1" id="KW-1133">Transmembrane helix</keyword>
<keyword evidence="1" id="KW-0812">Transmembrane</keyword>
<organism evidence="2 5">
    <name type="scientific">Leptospira adleri</name>
    <dbReference type="NCBI Taxonomy" id="2023186"/>
    <lineage>
        <taxon>Bacteria</taxon>
        <taxon>Pseudomonadati</taxon>
        <taxon>Spirochaetota</taxon>
        <taxon>Spirochaetia</taxon>
        <taxon>Leptospirales</taxon>
        <taxon>Leptospiraceae</taxon>
        <taxon>Leptospira</taxon>
    </lineage>
</organism>
<keyword evidence="4" id="KW-1185">Reference proteome</keyword>
<protein>
    <submittedName>
        <fullName evidence="2">Uncharacterized protein</fullName>
    </submittedName>
</protein>
<evidence type="ECO:0000313" key="5">
    <source>
        <dbReference type="Proteomes" id="UP000232188"/>
    </source>
</evidence>